<keyword evidence="2" id="KW-1185">Reference proteome</keyword>
<protein>
    <submittedName>
        <fullName evidence="1">Uncharacterized protein</fullName>
    </submittedName>
</protein>
<evidence type="ECO:0000313" key="2">
    <source>
        <dbReference type="Proteomes" id="UP001500635"/>
    </source>
</evidence>
<sequence length="86" mass="9274">MPEPNPFLTVGALRALLEGWPDDRPVMVGDFGGPVRRVLHSCHETVLGDRTVAGLPSEYLQPEPGELPPLPTEPVEALVLRGELAP</sequence>
<proteinExistence type="predicted"/>
<gene>
    <name evidence="1" type="ORF">GCM10023147_26210</name>
</gene>
<accession>A0ABP8JPV3</accession>
<dbReference type="Proteomes" id="UP001500635">
    <property type="component" value="Unassembled WGS sequence"/>
</dbReference>
<reference evidence="2" key="1">
    <citation type="journal article" date="2019" name="Int. J. Syst. Evol. Microbiol.">
        <title>The Global Catalogue of Microorganisms (GCM) 10K type strain sequencing project: providing services to taxonomists for standard genome sequencing and annotation.</title>
        <authorList>
            <consortium name="The Broad Institute Genomics Platform"/>
            <consortium name="The Broad Institute Genome Sequencing Center for Infectious Disease"/>
            <person name="Wu L."/>
            <person name="Ma J."/>
        </authorList>
    </citation>
    <scope>NUCLEOTIDE SEQUENCE [LARGE SCALE GENOMIC DNA]</scope>
    <source>
        <strain evidence="2">JCM 17688</strain>
    </source>
</reference>
<dbReference type="RefSeq" id="WP_344996351.1">
    <property type="nucleotide sequence ID" value="NZ_BAABFR010000037.1"/>
</dbReference>
<comment type="caution">
    <text evidence="1">The sequence shown here is derived from an EMBL/GenBank/DDBJ whole genome shotgun (WGS) entry which is preliminary data.</text>
</comment>
<organism evidence="1 2">
    <name type="scientific">Tsukamurella soli</name>
    <dbReference type="NCBI Taxonomy" id="644556"/>
    <lineage>
        <taxon>Bacteria</taxon>
        <taxon>Bacillati</taxon>
        <taxon>Actinomycetota</taxon>
        <taxon>Actinomycetes</taxon>
        <taxon>Mycobacteriales</taxon>
        <taxon>Tsukamurellaceae</taxon>
        <taxon>Tsukamurella</taxon>
    </lineage>
</organism>
<dbReference type="EMBL" id="BAABFR010000037">
    <property type="protein sequence ID" value="GAA4394322.1"/>
    <property type="molecule type" value="Genomic_DNA"/>
</dbReference>
<evidence type="ECO:0000313" key="1">
    <source>
        <dbReference type="EMBL" id="GAA4394322.1"/>
    </source>
</evidence>
<name>A0ABP8JPV3_9ACTN</name>